<accession>A0A246S0B6</accession>
<name>A0A246S0B6_9GAMM</name>
<reference evidence="1 2" key="1">
    <citation type="submission" date="2014-08" db="EMBL/GenBank/DDBJ databases">
        <title>Draft genome sequence of a novel L-asparaginase producing marine bacterium, Halomonas campaniensis.</title>
        <authorList>
            <person name="Sundarakrishnan B."/>
            <person name="Moushumi Priya A."/>
            <person name="Raman G."/>
            <person name="Sakthivel N."/>
            <person name="Park S."/>
            <person name="Jayachandran S."/>
        </authorList>
    </citation>
    <scope>NUCLEOTIDE SEQUENCE [LARGE SCALE GENOMIC DNA]</scope>
    <source>
        <strain evidence="1 2">SK03</strain>
    </source>
</reference>
<proteinExistence type="predicted"/>
<evidence type="ECO:0000313" key="2">
    <source>
        <dbReference type="Proteomes" id="UP000197334"/>
    </source>
</evidence>
<organism evidence="1 2">
    <name type="scientific">Halomonas campaniensis</name>
    <dbReference type="NCBI Taxonomy" id="213554"/>
    <lineage>
        <taxon>Bacteria</taxon>
        <taxon>Pseudomonadati</taxon>
        <taxon>Pseudomonadota</taxon>
        <taxon>Gammaproteobacteria</taxon>
        <taxon>Oceanospirillales</taxon>
        <taxon>Halomonadaceae</taxon>
        <taxon>Halomonas</taxon>
    </lineage>
</organism>
<sequence>MALSDHGEGKSRDLKGHRVGLAHVADVADNLDAVVTGELWSKQPWANKTAEYVGWAYRSFGRLLIR</sequence>
<evidence type="ECO:0000313" key="1">
    <source>
        <dbReference type="EMBL" id="OWV29872.1"/>
    </source>
</evidence>
<dbReference type="AlphaFoldDB" id="A0A246S0B6"/>
<dbReference type="EMBL" id="JPUA01000026">
    <property type="protein sequence ID" value="OWV29872.1"/>
    <property type="molecule type" value="Genomic_DNA"/>
</dbReference>
<protein>
    <submittedName>
        <fullName evidence="1">Uncharacterized protein</fullName>
    </submittedName>
</protein>
<dbReference type="Proteomes" id="UP000197334">
    <property type="component" value="Unassembled WGS sequence"/>
</dbReference>
<gene>
    <name evidence="1" type="ORF">JI62_09025</name>
</gene>
<keyword evidence="2" id="KW-1185">Reference proteome</keyword>
<comment type="caution">
    <text evidence="1">The sequence shown here is derived from an EMBL/GenBank/DDBJ whole genome shotgun (WGS) entry which is preliminary data.</text>
</comment>